<dbReference type="PATRIC" id="fig|176280.10.peg.143"/>
<dbReference type="AlphaFoldDB" id="A0A0H2VE84"/>
<dbReference type="EMBL" id="AE015929">
    <property type="protein sequence ID" value="AAO03751.1"/>
    <property type="molecule type" value="Genomic_DNA"/>
</dbReference>
<evidence type="ECO:0000313" key="2">
    <source>
        <dbReference type="Proteomes" id="UP000001411"/>
    </source>
</evidence>
<name>A0A0H2VE84_STAES</name>
<dbReference type="RefSeq" id="WP_001830474.1">
    <property type="nucleotide sequence ID" value="NC_004461.1"/>
</dbReference>
<reference evidence="1 2" key="1">
    <citation type="journal article" date="2003" name="Mol. Microbiol.">
        <title>Genome-based analysis of virulence genes in a non-biofilm-forming Staphylococcus epidermidis strain (ATCC 12228).</title>
        <authorList>
            <person name="Zhang Y.Q."/>
            <person name="Ren S.X."/>
            <person name="Li H.L."/>
            <person name="Wang Y.X."/>
            <person name="Fu G."/>
            <person name="Yang J."/>
            <person name="Qin Z.Q."/>
            <person name="Miao Y.G."/>
            <person name="Wang W.Y."/>
            <person name="Chen R.S."/>
            <person name="Shen Y."/>
            <person name="Chen Z."/>
            <person name="Yuan Z.H."/>
            <person name="Zhao G.P."/>
            <person name="Qu D."/>
            <person name="Danchin A."/>
            <person name="Wen Y.M."/>
        </authorList>
    </citation>
    <scope>NUCLEOTIDE SEQUENCE [LARGE SCALE GENOMIC DNA]</scope>
    <source>
        <strain evidence="2">ATCC 12228 / FDA PCI 1200</strain>
    </source>
</reference>
<evidence type="ECO:0008006" key="3">
    <source>
        <dbReference type="Google" id="ProtNLM"/>
    </source>
</evidence>
<dbReference type="PROSITE" id="PS51257">
    <property type="entry name" value="PROKAR_LIPOPROTEIN"/>
    <property type="match status" value="1"/>
</dbReference>
<evidence type="ECO:0000313" key="1">
    <source>
        <dbReference type="EMBL" id="AAO03751.1"/>
    </source>
</evidence>
<dbReference type="eggNOG" id="ENOG50305AS">
    <property type="taxonomic scope" value="Bacteria"/>
</dbReference>
<organism evidence="1 2">
    <name type="scientific">Staphylococcus epidermidis (strain ATCC 12228 / FDA PCI 1200)</name>
    <dbReference type="NCBI Taxonomy" id="176280"/>
    <lineage>
        <taxon>Bacteria</taxon>
        <taxon>Bacillati</taxon>
        <taxon>Bacillota</taxon>
        <taxon>Bacilli</taxon>
        <taxon>Bacillales</taxon>
        <taxon>Staphylococcaceae</taxon>
        <taxon>Staphylococcus</taxon>
    </lineage>
</organism>
<accession>A0A0H2VE84</accession>
<gene>
    <name evidence="1" type="ordered locus">SE_0154</name>
</gene>
<dbReference type="OrthoDB" id="2414042at2"/>
<proteinExistence type="predicted"/>
<dbReference type="GeneID" id="50017566"/>
<dbReference type="KEGG" id="sep:SE_0154"/>
<dbReference type="Proteomes" id="UP000001411">
    <property type="component" value="Chromosome"/>
</dbReference>
<sequence>MKRLIFIVVILFIQACSYVVINFFFFDMWVIHSSEQQLNQSIQHHDTKQLHKIAKDKQTYQFLKTIKKADFENATDNQGGGPIGYYRLDINKKPVGLTINIKYNFLPEKTTIKSIKLYQ</sequence>
<dbReference type="HOGENOM" id="CLU_2071690_0_0_9"/>
<protein>
    <recommendedName>
        <fullName evidence="3">Lipoprotein</fullName>
    </recommendedName>
</protein>